<dbReference type="Gene3D" id="3.30.870.10">
    <property type="entry name" value="Endonuclease Chain A"/>
    <property type="match status" value="1"/>
</dbReference>
<evidence type="ECO:0000313" key="4">
    <source>
        <dbReference type="Proteomes" id="UP001454489"/>
    </source>
</evidence>
<keyword evidence="3" id="KW-0255">Endonuclease</keyword>
<dbReference type="InterPro" id="IPR019065">
    <property type="entry name" value="RE_NgoFVII_N"/>
</dbReference>
<evidence type="ECO:0000259" key="2">
    <source>
        <dbReference type="Pfam" id="PF20731"/>
    </source>
</evidence>
<dbReference type="RefSeq" id="WP_353531462.1">
    <property type="nucleotide sequence ID" value="NZ_JBBMEX010000016.1"/>
</dbReference>
<dbReference type="Pfam" id="PF20731">
    <property type="entry name" value="RE_NgoFVII_C"/>
    <property type="match status" value="1"/>
</dbReference>
<feature type="domain" description="Restriction endonuclease type II NgoFVII N-terminal" evidence="1">
    <location>
        <begin position="23"/>
        <end position="161"/>
    </location>
</feature>
<gene>
    <name evidence="3" type="ORF">WMO43_12920</name>
</gene>
<feature type="domain" description="Restriction endonuclease type II NgoFVII C-terminal B3-like DNA-binding" evidence="2">
    <location>
        <begin position="200"/>
        <end position="337"/>
    </location>
</feature>
<name>A0ABV1HGB3_9FIRM</name>
<organism evidence="3 4">
    <name type="scientific">Maccoyibacter intestinihominis</name>
    <dbReference type="NCBI Taxonomy" id="3133499"/>
    <lineage>
        <taxon>Bacteria</taxon>
        <taxon>Bacillati</taxon>
        <taxon>Bacillota</taxon>
        <taxon>Clostridia</taxon>
        <taxon>Lachnospirales</taxon>
        <taxon>Lachnospiraceae</taxon>
        <taxon>Maccoyibacter</taxon>
    </lineage>
</organism>
<protein>
    <submittedName>
        <fullName evidence="3">Restriction endonuclease PLD domain-containing protein</fullName>
        <ecNumber evidence="3">3.1.21.-</ecNumber>
    </submittedName>
</protein>
<dbReference type="Pfam" id="PF09565">
    <property type="entry name" value="RE_NgoFVII"/>
    <property type="match status" value="1"/>
</dbReference>
<dbReference type="GO" id="GO:0004519">
    <property type="term" value="F:endonuclease activity"/>
    <property type="evidence" value="ECO:0007669"/>
    <property type="project" value="UniProtKB-KW"/>
</dbReference>
<evidence type="ECO:0000259" key="1">
    <source>
        <dbReference type="Pfam" id="PF09565"/>
    </source>
</evidence>
<accession>A0ABV1HGB3</accession>
<dbReference type="Proteomes" id="UP001454489">
    <property type="component" value="Unassembled WGS sequence"/>
</dbReference>
<proteinExistence type="predicted"/>
<sequence>MELLLSNYPPMKTKCRTFSDMFYSMVPKSTELDIAVGYITSDSLMELQRIVELNTLKALNLTIGMHYLERFTKVEYNAALKLNDFLTENKCGEVRLVTPFRYHGKLYSYSDEQGAFAGIIGSNNLSSIVEGGTRVYESAVFLDDKNMACQINNFIRELVQTSTGNIRDLHIDNFREVNPLLEGHEFVKRVDPHEVAEVMLQRTNISFDIPIKPYEVSPQSNLNAFFGKGREAKNGLVKPRHWYEVELIVPKNITEQNGYPKAKTDDAIFDVITDDGWSFKCKVSGDYSKNFRSEGDLKILGKWLKGRLENAGVLKVGDPVTKETLELYGRDTFTLTKTIRPGIWYLDFGVVR</sequence>
<evidence type="ECO:0000313" key="3">
    <source>
        <dbReference type="EMBL" id="MEQ2558754.1"/>
    </source>
</evidence>
<comment type="caution">
    <text evidence="3">The sequence shown here is derived from an EMBL/GenBank/DDBJ whole genome shotgun (WGS) entry which is preliminary data.</text>
</comment>
<keyword evidence="3" id="KW-0378">Hydrolase</keyword>
<dbReference type="EMBL" id="JBBMEX010000016">
    <property type="protein sequence ID" value="MEQ2558754.1"/>
    <property type="molecule type" value="Genomic_DNA"/>
</dbReference>
<keyword evidence="3" id="KW-0540">Nuclease</keyword>
<dbReference type="EC" id="3.1.21.-" evidence="3"/>
<reference evidence="3 4" key="1">
    <citation type="submission" date="2024-03" db="EMBL/GenBank/DDBJ databases">
        <title>Human intestinal bacterial collection.</title>
        <authorList>
            <person name="Pauvert C."/>
            <person name="Hitch T.C.A."/>
            <person name="Clavel T."/>
        </authorList>
    </citation>
    <scope>NUCLEOTIDE SEQUENCE [LARGE SCALE GENOMIC DNA]</scope>
    <source>
        <strain evidence="3 4">CLA-AA-H185</strain>
    </source>
</reference>
<keyword evidence="4" id="KW-1185">Reference proteome</keyword>
<dbReference type="InterPro" id="IPR048923">
    <property type="entry name" value="RE_NgoFVII_C"/>
</dbReference>
<dbReference type="GO" id="GO:0016787">
    <property type="term" value="F:hydrolase activity"/>
    <property type="evidence" value="ECO:0007669"/>
    <property type="project" value="UniProtKB-KW"/>
</dbReference>